<dbReference type="Pfam" id="PF26580">
    <property type="entry name" value="Mtb12_C"/>
    <property type="match status" value="1"/>
</dbReference>
<dbReference type="Proteomes" id="UP000471166">
    <property type="component" value="Unassembled WGS sequence"/>
</dbReference>
<comment type="caution">
    <text evidence="6">The sequence shown here is derived from an EMBL/GenBank/DDBJ whole genome shotgun (WGS) entry which is preliminary data.</text>
</comment>
<feature type="compositionally biased region" description="Low complexity" evidence="3">
    <location>
        <begin position="37"/>
        <end position="51"/>
    </location>
</feature>
<feature type="chain" id="PRO_5039311225" description="Low molecular weight antigen MTB12-like C-terminal domain-containing protein" evidence="4">
    <location>
        <begin position="25"/>
        <end position="168"/>
    </location>
</feature>
<protein>
    <recommendedName>
        <fullName evidence="5">Low molecular weight antigen MTB12-like C-terminal domain-containing protein</fullName>
    </recommendedName>
</protein>
<sequence length="168" mass="17545">MKLRKTGRIAIAGLAVAAALTMTACGSDDKDSDKPAKSTTTSQSTTAEAAADLPPVPTVDELNAQLQRALDPNVPNEEKLEMIQGAEADPNLPTTLTQAYQQSGASIQVVSVAPLGDTISATTNFVINGQTNEVTVPFVAEDGKWKVQQQWACDMLTAASMQSPACPA</sequence>
<keyword evidence="1 4" id="KW-0732">Signal</keyword>
<feature type="compositionally biased region" description="Basic and acidic residues" evidence="3">
    <location>
        <begin position="27"/>
        <end position="36"/>
    </location>
</feature>
<accession>A0A6P1CTC1</accession>
<comment type="similarity">
    <text evidence="2">Belongs to the MTB12 family.</text>
</comment>
<dbReference type="EMBL" id="JAAGVB010000030">
    <property type="protein sequence ID" value="NEW34654.1"/>
    <property type="molecule type" value="Genomic_DNA"/>
</dbReference>
<reference evidence="6 7" key="1">
    <citation type="submission" date="2020-01" db="EMBL/GenBank/DDBJ databases">
        <title>Genetics and antimicrobial susceptibilities of Nocardia species isolated from the soil; a comparison with species isolated from humans.</title>
        <authorList>
            <person name="Carrasco G."/>
            <person name="Monzon S."/>
            <person name="Sansegundo M."/>
            <person name="Garcia E."/>
            <person name="Garrido N."/>
            <person name="Medina M.J."/>
            <person name="Villalon P."/>
            <person name="Ramirez-Arocha A.C."/>
            <person name="Jimenez P."/>
            <person name="Cuesta I."/>
            <person name="Valdezate S."/>
        </authorList>
    </citation>
    <scope>NUCLEOTIDE SEQUENCE [LARGE SCALE GENOMIC DNA]</scope>
    <source>
        <strain evidence="6 7">CNM20110626</strain>
    </source>
</reference>
<dbReference type="AlphaFoldDB" id="A0A6P1CTC1"/>
<evidence type="ECO:0000256" key="1">
    <source>
        <dbReference type="ARBA" id="ARBA00022729"/>
    </source>
</evidence>
<dbReference type="PROSITE" id="PS51257">
    <property type="entry name" value="PROKAR_LIPOPROTEIN"/>
    <property type="match status" value="1"/>
</dbReference>
<proteinExistence type="inferred from homology"/>
<evidence type="ECO:0000313" key="6">
    <source>
        <dbReference type="EMBL" id="NEW34654.1"/>
    </source>
</evidence>
<name>A0A6P1CTC1_9NOCA</name>
<evidence type="ECO:0000256" key="4">
    <source>
        <dbReference type="SAM" id="SignalP"/>
    </source>
</evidence>
<feature type="domain" description="Low molecular weight antigen MTB12-like C-terminal" evidence="5">
    <location>
        <begin position="55"/>
        <end position="162"/>
    </location>
</feature>
<feature type="region of interest" description="Disordered" evidence="3">
    <location>
        <begin position="25"/>
        <end position="56"/>
    </location>
</feature>
<evidence type="ECO:0000256" key="3">
    <source>
        <dbReference type="SAM" id="MobiDB-lite"/>
    </source>
</evidence>
<evidence type="ECO:0000256" key="2">
    <source>
        <dbReference type="ARBA" id="ARBA00093774"/>
    </source>
</evidence>
<evidence type="ECO:0000259" key="5">
    <source>
        <dbReference type="Pfam" id="PF26580"/>
    </source>
</evidence>
<dbReference type="InterPro" id="IPR058644">
    <property type="entry name" value="Mtb12-like_C"/>
</dbReference>
<dbReference type="RefSeq" id="WP_163845862.1">
    <property type="nucleotide sequence ID" value="NZ_JAAGVB010000030.1"/>
</dbReference>
<feature type="signal peptide" evidence="4">
    <location>
        <begin position="1"/>
        <end position="24"/>
    </location>
</feature>
<gene>
    <name evidence="6" type="ORF">GV791_19130</name>
</gene>
<organism evidence="6 7">
    <name type="scientific">Nocardia cyriacigeorgica</name>
    <dbReference type="NCBI Taxonomy" id="135487"/>
    <lineage>
        <taxon>Bacteria</taxon>
        <taxon>Bacillati</taxon>
        <taxon>Actinomycetota</taxon>
        <taxon>Actinomycetes</taxon>
        <taxon>Mycobacteriales</taxon>
        <taxon>Nocardiaceae</taxon>
        <taxon>Nocardia</taxon>
    </lineage>
</organism>
<evidence type="ECO:0000313" key="7">
    <source>
        <dbReference type="Proteomes" id="UP000471166"/>
    </source>
</evidence>